<protein>
    <submittedName>
        <fullName evidence="1">Uncharacterized protein</fullName>
    </submittedName>
</protein>
<organism evidence="1 2">
    <name type="scientific">Lithospermum erythrorhizon</name>
    <name type="common">Purple gromwell</name>
    <name type="synonym">Lithospermum officinale var. erythrorhizon</name>
    <dbReference type="NCBI Taxonomy" id="34254"/>
    <lineage>
        <taxon>Eukaryota</taxon>
        <taxon>Viridiplantae</taxon>
        <taxon>Streptophyta</taxon>
        <taxon>Embryophyta</taxon>
        <taxon>Tracheophyta</taxon>
        <taxon>Spermatophyta</taxon>
        <taxon>Magnoliopsida</taxon>
        <taxon>eudicotyledons</taxon>
        <taxon>Gunneridae</taxon>
        <taxon>Pentapetalae</taxon>
        <taxon>asterids</taxon>
        <taxon>lamiids</taxon>
        <taxon>Boraginales</taxon>
        <taxon>Boraginaceae</taxon>
        <taxon>Boraginoideae</taxon>
        <taxon>Lithospermeae</taxon>
        <taxon>Lithospermum</taxon>
    </lineage>
</organism>
<dbReference type="Proteomes" id="UP001454036">
    <property type="component" value="Unassembled WGS sequence"/>
</dbReference>
<proteinExistence type="predicted"/>
<sequence length="68" mass="8044">MDYFFELLKSKVDTGDFDFHPGYDLFILCKANEKSLKTIKRMLEMFGDFFGLRPNLARSTCYFVKTDQ</sequence>
<dbReference type="EMBL" id="BAABME010013316">
    <property type="protein sequence ID" value="GAA0186037.1"/>
    <property type="molecule type" value="Genomic_DNA"/>
</dbReference>
<comment type="caution">
    <text evidence="1">The sequence shown here is derived from an EMBL/GenBank/DDBJ whole genome shotgun (WGS) entry which is preliminary data.</text>
</comment>
<accession>A0AAV3RXS8</accession>
<gene>
    <name evidence="1" type="ORF">LIER_33325</name>
</gene>
<keyword evidence="2" id="KW-1185">Reference proteome</keyword>
<dbReference type="AlphaFoldDB" id="A0AAV3RXS8"/>
<name>A0AAV3RXS8_LITER</name>
<reference evidence="1 2" key="1">
    <citation type="submission" date="2024-01" db="EMBL/GenBank/DDBJ databases">
        <title>The complete chloroplast genome sequence of Lithospermum erythrorhizon: insights into the phylogenetic relationship among Boraginaceae species and the maternal lineages of purple gromwells.</title>
        <authorList>
            <person name="Okada T."/>
            <person name="Watanabe K."/>
        </authorList>
    </citation>
    <scope>NUCLEOTIDE SEQUENCE [LARGE SCALE GENOMIC DNA]</scope>
</reference>
<evidence type="ECO:0000313" key="2">
    <source>
        <dbReference type="Proteomes" id="UP001454036"/>
    </source>
</evidence>
<evidence type="ECO:0000313" key="1">
    <source>
        <dbReference type="EMBL" id="GAA0186037.1"/>
    </source>
</evidence>